<dbReference type="GeneID" id="22161857"/>
<evidence type="ECO:0000256" key="7">
    <source>
        <dbReference type="ARBA" id="ARBA00022692"/>
    </source>
</evidence>
<keyword evidence="8 15" id="KW-0375">Hydrogen ion transport</keyword>
<dbReference type="RefSeq" id="YP_009107247.1">
    <property type="nucleotide sequence ID" value="NC_025570.1"/>
</dbReference>
<keyword evidence="6 15" id="KW-0138">CF(0)</keyword>
<evidence type="ECO:0000256" key="2">
    <source>
        <dbReference type="ARBA" id="ARBA00008892"/>
    </source>
</evidence>
<evidence type="ECO:0000256" key="4">
    <source>
        <dbReference type="ARBA" id="ARBA00019651"/>
    </source>
</evidence>
<keyword evidence="10 15" id="KW-0406">Ion transport</keyword>
<evidence type="ECO:0000256" key="1">
    <source>
        <dbReference type="ARBA" id="ARBA00004304"/>
    </source>
</evidence>
<dbReference type="PANTHER" id="PTHR36101:SF1">
    <property type="entry name" value="ATP SYNTHASE PROTEIN 8"/>
    <property type="match status" value="1"/>
</dbReference>
<proteinExistence type="inferred from homology"/>
<comment type="function">
    <text evidence="14 15">Mitochondrial membrane ATP synthase (F(1)F(0) ATP synthase or Complex V) produces ATP from ADP in the presence of a proton gradient across the membrane which is generated by electron transport complexes of the respiratory chain. F-type ATPases consist of two structural domains, F(1) - containing the extramembraneous catalytic core and F(0) - containing the membrane proton channel, linked together by a central stalk and a peripheral stalk. During catalysis, ATP synthesis in the catalytic domain of F(1) is coupled via a rotary mechanism of the central stalk subunits to proton translocation. Part of the complex F(0) domain. Minor subunit located with subunit a in the membrane.</text>
</comment>
<evidence type="ECO:0000256" key="14">
    <source>
        <dbReference type="ARBA" id="ARBA00024864"/>
    </source>
</evidence>
<evidence type="ECO:0000256" key="12">
    <source>
        <dbReference type="ARBA" id="ARBA00023136"/>
    </source>
</evidence>
<dbReference type="GO" id="GO:0005743">
    <property type="term" value="C:mitochondrial inner membrane"/>
    <property type="evidence" value="ECO:0007669"/>
    <property type="project" value="UniProtKB-SubCell"/>
</dbReference>
<keyword evidence="13 15" id="KW-0066">ATP synthesis</keyword>
<dbReference type="GO" id="GO:0046933">
    <property type="term" value="F:proton-transporting ATP synthase activity, rotational mechanism"/>
    <property type="evidence" value="ECO:0007669"/>
    <property type="project" value="TreeGrafter"/>
</dbReference>
<evidence type="ECO:0000256" key="8">
    <source>
        <dbReference type="ARBA" id="ARBA00022781"/>
    </source>
</evidence>
<evidence type="ECO:0000313" key="16">
    <source>
        <dbReference type="EMBL" id="AIT99564.1"/>
    </source>
</evidence>
<gene>
    <name evidence="16" type="primary">atp8</name>
</gene>
<keyword evidence="5 15" id="KW-0813">Transport</keyword>
<keyword evidence="12 15" id="KW-0472">Membrane</keyword>
<evidence type="ECO:0000256" key="6">
    <source>
        <dbReference type="ARBA" id="ARBA00022547"/>
    </source>
</evidence>
<protein>
    <recommendedName>
        <fullName evidence="4 15">ATP synthase protein 8</fullName>
    </recommendedName>
</protein>
<organism evidence="16">
    <name type="scientific">Aspergillus ustus</name>
    <dbReference type="NCBI Taxonomy" id="40382"/>
    <lineage>
        <taxon>Eukaryota</taxon>
        <taxon>Fungi</taxon>
        <taxon>Dikarya</taxon>
        <taxon>Ascomycota</taxon>
        <taxon>Pezizomycotina</taxon>
        <taxon>Eurotiomycetes</taxon>
        <taxon>Eurotiomycetidae</taxon>
        <taxon>Eurotiales</taxon>
        <taxon>Aspergillaceae</taxon>
        <taxon>Aspergillus</taxon>
        <taxon>Aspergillus subgen. Nidulantes</taxon>
    </lineage>
</organism>
<accession>A0A097KZR2</accession>
<dbReference type="InterPro" id="IPR009230">
    <property type="entry name" value="ATP_synth_su8_fun"/>
</dbReference>
<comment type="subunit">
    <text evidence="3 15">F-type ATPases have 2 components, CF(1) - the catalytic core - and CF(0) - the membrane proton channel.</text>
</comment>
<keyword evidence="9 15" id="KW-1133">Transmembrane helix</keyword>
<dbReference type="GO" id="GO:0045259">
    <property type="term" value="C:proton-transporting ATP synthase complex"/>
    <property type="evidence" value="ECO:0007669"/>
    <property type="project" value="UniProtKB-KW"/>
</dbReference>
<dbReference type="PANTHER" id="PTHR36101">
    <property type="entry name" value="ATP SYNTHASE PROTEIN 8"/>
    <property type="match status" value="1"/>
</dbReference>
<sequence length="48" mass="5814">MPQLVPFYFVNQVVFAFLVLIVLIYAFSKYILPRFVRIFISRIYINKL</sequence>
<comment type="subcellular location">
    <subcellularLocation>
        <location evidence="15">Mitochondrion inner membrane</location>
        <topology evidence="15">Single-pass membrane protein</topology>
    </subcellularLocation>
    <subcellularLocation>
        <location evidence="1">Mitochondrion membrane</location>
        <topology evidence="1">Single-pass membrane protein</topology>
    </subcellularLocation>
</comment>
<dbReference type="AlphaFoldDB" id="A0A097KZR2"/>
<dbReference type="Pfam" id="PF05933">
    <property type="entry name" value="Fun_ATP-synt_8"/>
    <property type="match status" value="1"/>
</dbReference>
<dbReference type="EMBL" id="KM245566">
    <property type="protein sequence ID" value="AIT99564.1"/>
    <property type="molecule type" value="Genomic_DNA"/>
</dbReference>
<keyword evidence="11 15" id="KW-0496">Mitochondrion</keyword>
<geneLocation type="mitochondrion" evidence="16"/>
<evidence type="ECO:0000256" key="10">
    <source>
        <dbReference type="ARBA" id="ARBA00023065"/>
    </source>
</evidence>
<name>A0A097KZR2_ASPUT</name>
<evidence type="ECO:0000256" key="5">
    <source>
        <dbReference type="ARBA" id="ARBA00022448"/>
    </source>
</evidence>
<feature type="transmembrane region" description="Helical" evidence="15">
    <location>
        <begin position="6"/>
        <end position="27"/>
    </location>
</feature>
<keyword evidence="7 15" id="KW-0812">Transmembrane</keyword>
<evidence type="ECO:0000256" key="11">
    <source>
        <dbReference type="ARBA" id="ARBA00023128"/>
    </source>
</evidence>
<reference evidence="16" key="1">
    <citation type="submission" date="2014-07" db="EMBL/GenBank/DDBJ databases">
        <title>The complete mitochondrial genome of Aspergillus ustus.</title>
        <authorList>
            <person name="Ruan Z."/>
            <person name="Yu D."/>
        </authorList>
    </citation>
    <scope>NUCLEOTIDE SEQUENCE</scope>
    <source>
        <strain evidence="16">3.3904</strain>
    </source>
</reference>
<comment type="similarity">
    <text evidence="2 15">Belongs to the ATPase protein 8 family.</text>
</comment>
<evidence type="ECO:0000256" key="13">
    <source>
        <dbReference type="ARBA" id="ARBA00023310"/>
    </source>
</evidence>
<evidence type="ECO:0000256" key="15">
    <source>
        <dbReference type="RuleBase" id="RU368038"/>
    </source>
</evidence>
<evidence type="ECO:0000256" key="9">
    <source>
        <dbReference type="ARBA" id="ARBA00022989"/>
    </source>
</evidence>
<evidence type="ECO:0000256" key="3">
    <source>
        <dbReference type="ARBA" id="ARBA00011291"/>
    </source>
</evidence>